<keyword evidence="11" id="KW-1185">Reference proteome</keyword>
<accession>F6WDV1</accession>
<feature type="transmembrane region" description="Helical" evidence="9">
    <location>
        <begin position="245"/>
        <end position="267"/>
    </location>
</feature>
<evidence type="ECO:0000256" key="1">
    <source>
        <dbReference type="ARBA" id="ARBA00004424"/>
    </source>
</evidence>
<sequence length="481" mass="52436">QDDGSTKFELKKKIGFFASVALVAGMIVGAGIFISPTGVLRSVNGSVGLSLVIWVVCGLVAMCSSLCYCELGTMLKASGGDFTNFNLAFGPAFSFVYIWSSIAIYPGGPATLLIFARYLSSPFYPIGCNPPESVIKLFAISLAFVLIYVNCRSVTGSVYFQLTCTAAKFLAMLVIATGGIVVAIQGNPVATHNFQHAFDSSDFEGLTVPDIGRACYQGLFAYNGWHFINSVTEEISNVQRTLPRASIVSVVLVMTVYLLVNIGYFSVLTVEEMLSSKALAVVFANKILGSFAWIIPVSVCISIVGSQNGGYLLRARLPFVAARDGNLPKIFGMIHVDHYTPVPANLLNGGIIIFLIILGDFDALIYIQGSVFWSFYGLSAVSLLVLRHKMPNLHRPYKVPIFVPILTVVFSLYFVIAPLVHDPSPIYLFPVCFYITSLIIYYVFVVKKLELPGSDVATKFIQKLLKVAETDWEGGPFNDKR</sequence>
<evidence type="ECO:0000256" key="4">
    <source>
        <dbReference type="ARBA" id="ARBA00022475"/>
    </source>
</evidence>
<reference evidence="10" key="3">
    <citation type="submission" date="2025-08" db="UniProtKB">
        <authorList>
            <consortium name="Ensembl"/>
        </authorList>
    </citation>
    <scope>IDENTIFICATION</scope>
</reference>
<dbReference type="Proteomes" id="UP000008144">
    <property type="component" value="Chromosome 1"/>
</dbReference>
<organism evidence="10 11">
    <name type="scientific">Ciona intestinalis</name>
    <name type="common">Transparent sea squirt</name>
    <name type="synonym">Ascidia intestinalis</name>
    <dbReference type="NCBI Taxonomy" id="7719"/>
    <lineage>
        <taxon>Eukaryota</taxon>
        <taxon>Metazoa</taxon>
        <taxon>Chordata</taxon>
        <taxon>Tunicata</taxon>
        <taxon>Ascidiacea</taxon>
        <taxon>Phlebobranchia</taxon>
        <taxon>Cionidae</taxon>
        <taxon>Ciona</taxon>
    </lineage>
</organism>
<keyword evidence="6 9" id="KW-1133">Transmembrane helix</keyword>
<feature type="transmembrane region" description="Helical" evidence="9">
    <location>
        <begin position="426"/>
        <end position="444"/>
    </location>
</feature>
<comment type="similarity">
    <text evidence="2">Belongs to the amino acid-polyamine-organocation (APC) superfamily.</text>
</comment>
<feature type="transmembrane region" description="Helical" evidence="9">
    <location>
        <begin position="166"/>
        <end position="184"/>
    </location>
</feature>
<evidence type="ECO:0000256" key="2">
    <source>
        <dbReference type="ARBA" id="ARBA00009523"/>
    </source>
</evidence>
<keyword evidence="5 9" id="KW-0812">Transmembrane</keyword>
<dbReference type="GO" id="GO:0015179">
    <property type="term" value="F:L-amino acid transmembrane transporter activity"/>
    <property type="evidence" value="ECO:0000318"/>
    <property type="project" value="GO_Central"/>
</dbReference>
<dbReference type="GO" id="GO:0016324">
    <property type="term" value="C:apical plasma membrane"/>
    <property type="evidence" value="ECO:0007669"/>
    <property type="project" value="UniProtKB-SubCell"/>
</dbReference>
<evidence type="ECO:0000256" key="6">
    <source>
        <dbReference type="ARBA" id="ARBA00022989"/>
    </source>
</evidence>
<dbReference type="Pfam" id="PF13520">
    <property type="entry name" value="AA_permease_2"/>
    <property type="match status" value="1"/>
</dbReference>
<evidence type="ECO:0000256" key="9">
    <source>
        <dbReference type="SAM" id="Phobius"/>
    </source>
</evidence>
<dbReference type="EMBL" id="EAAA01000399">
    <property type="status" value="NOT_ANNOTATED_CDS"/>
    <property type="molecule type" value="Genomic_DNA"/>
</dbReference>
<evidence type="ECO:0000313" key="10">
    <source>
        <dbReference type="Ensembl" id="ENSCINP00000012602.2"/>
    </source>
</evidence>
<keyword evidence="8" id="KW-1015">Disulfide bond</keyword>
<dbReference type="GO" id="GO:0003333">
    <property type="term" value="P:amino acid transmembrane transport"/>
    <property type="evidence" value="ECO:0000318"/>
    <property type="project" value="GO_Central"/>
</dbReference>
<evidence type="ECO:0000256" key="5">
    <source>
        <dbReference type="ARBA" id="ARBA00022692"/>
    </source>
</evidence>
<dbReference type="FunFam" id="1.20.1740.10:FF:000036">
    <property type="entry name" value="Solute carrier family 7 member 13"/>
    <property type="match status" value="1"/>
</dbReference>
<dbReference type="GeneTree" id="ENSGT00940000164525"/>
<keyword evidence="4" id="KW-1003">Cell membrane</keyword>
<feature type="transmembrane region" description="Helical" evidence="9">
    <location>
        <begin position="137"/>
        <end position="160"/>
    </location>
</feature>
<proteinExistence type="inferred from homology"/>
<feature type="transmembrane region" description="Helical" evidence="9">
    <location>
        <begin position="287"/>
        <end position="306"/>
    </location>
</feature>
<dbReference type="OMA" id="DIGRACY"/>
<dbReference type="Gene3D" id="1.20.1740.10">
    <property type="entry name" value="Amino acid/polyamine transporter I"/>
    <property type="match status" value="1"/>
</dbReference>
<evidence type="ECO:0000256" key="7">
    <source>
        <dbReference type="ARBA" id="ARBA00023136"/>
    </source>
</evidence>
<dbReference type="PANTHER" id="PTHR11785">
    <property type="entry name" value="AMINO ACID TRANSPORTER"/>
    <property type="match status" value="1"/>
</dbReference>
<evidence type="ECO:0008006" key="12">
    <source>
        <dbReference type="Google" id="ProtNLM"/>
    </source>
</evidence>
<dbReference type="InParanoid" id="F6WDV1"/>
<feature type="transmembrane region" description="Helical" evidence="9">
    <location>
        <begin position="399"/>
        <end position="420"/>
    </location>
</feature>
<feature type="transmembrane region" description="Helical" evidence="9">
    <location>
        <begin position="95"/>
        <end position="116"/>
    </location>
</feature>
<dbReference type="HOGENOM" id="CLU_007946_3_0_1"/>
<evidence type="ECO:0000313" key="11">
    <source>
        <dbReference type="Proteomes" id="UP000008144"/>
    </source>
</evidence>
<evidence type="ECO:0000256" key="3">
    <source>
        <dbReference type="ARBA" id="ARBA00022448"/>
    </source>
</evidence>
<feature type="transmembrane region" description="Helical" evidence="9">
    <location>
        <begin position="365"/>
        <end position="387"/>
    </location>
</feature>
<dbReference type="InterPro" id="IPR002293">
    <property type="entry name" value="AA/rel_permease1"/>
</dbReference>
<comment type="subcellular location">
    <subcellularLocation>
        <location evidence="1">Apical cell membrane</location>
        <topology evidence="1">Multi-pass membrane protein</topology>
    </subcellularLocation>
</comment>
<dbReference type="PANTHER" id="PTHR11785:SF512">
    <property type="entry name" value="SOBREMESA, ISOFORM B"/>
    <property type="match status" value="1"/>
</dbReference>
<reference evidence="11" key="1">
    <citation type="journal article" date="2002" name="Science">
        <title>The draft genome of Ciona intestinalis: insights into chordate and vertebrate origins.</title>
        <authorList>
            <person name="Dehal P."/>
            <person name="Satou Y."/>
            <person name="Campbell R.K."/>
            <person name="Chapman J."/>
            <person name="Degnan B."/>
            <person name="De Tomaso A."/>
            <person name="Davidson B."/>
            <person name="Di Gregorio A."/>
            <person name="Gelpke M."/>
            <person name="Goodstein D.M."/>
            <person name="Harafuji N."/>
            <person name="Hastings K.E."/>
            <person name="Ho I."/>
            <person name="Hotta K."/>
            <person name="Huang W."/>
            <person name="Kawashima T."/>
            <person name="Lemaire P."/>
            <person name="Martinez D."/>
            <person name="Meinertzhagen I.A."/>
            <person name="Necula S."/>
            <person name="Nonaka M."/>
            <person name="Putnam N."/>
            <person name="Rash S."/>
            <person name="Saiga H."/>
            <person name="Satake M."/>
            <person name="Terry A."/>
            <person name="Yamada L."/>
            <person name="Wang H.G."/>
            <person name="Awazu S."/>
            <person name="Azumi K."/>
            <person name="Boore J."/>
            <person name="Branno M."/>
            <person name="Chin-Bow S."/>
            <person name="DeSantis R."/>
            <person name="Doyle S."/>
            <person name="Francino P."/>
            <person name="Keys D.N."/>
            <person name="Haga S."/>
            <person name="Hayashi H."/>
            <person name="Hino K."/>
            <person name="Imai K.S."/>
            <person name="Inaba K."/>
            <person name="Kano S."/>
            <person name="Kobayashi K."/>
            <person name="Kobayashi M."/>
            <person name="Lee B.I."/>
            <person name="Makabe K.W."/>
            <person name="Manohar C."/>
            <person name="Matassi G."/>
            <person name="Medina M."/>
            <person name="Mochizuki Y."/>
            <person name="Mount S."/>
            <person name="Morishita T."/>
            <person name="Miura S."/>
            <person name="Nakayama A."/>
            <person name="Nishizaka S."/>
            <person name="Nomoto H."/>
            <person name="Ohta F."/>
            <person name="Oishi K."/>
            <person name="Rigoutsos I."/>
            <person name="Sano M."/>
            <person name="Sasaki A."/>
            <person name="Sasakura Y."/>
            <person name="Shoguchi E."/>
            <person name="Shin-i T."/>
            <person name="Spagnuolo A."/>
            <person name="Stainier D."/>
            <person name="Suzuki M.M."/>
            <person name="Tassy O."/>
            <person name="Takatori N."/>
            <person name="Tokuoka M."/>
            <person name="Yagi K."/>
            <person name="Yoshizaki F."/>
            <person name="Wada S."/>
            <person name="Zhang C."/>
            <person name="Hyatt P.D."/>
            <person name="Larimer F."/>
            <person name="Detter C."/>
            <person name="Doggett N."/>
            <person name="Glavina T."/>
            <person name="Hawkins T."/>
            <person name="Richardson P."/>
            <person name="Lucas S."/>
            <person name="Kohara Y."/>
            <person name="Levine M."/>
            <person name="Satoh N."/>
            <person name="Rokhsar D.S."/>
        </authorList>
    </citation>
    <scope>NUCLEOTIDE SEQUENCE [LARGE SCALE GENOMIC DNA]</scope>
</reference>
<evidence type="ECO:0000256" key="8">
    <source>
        <dbReference type="ARBA" id="ARBA00023157"/>
    </source>
</evidence>
<dbReference type="AlphaFoldDB" id="F6WDV1"/>
<keyword evidence="7 9" id="KW-0472">Membrane</keyword>
<reference evidence="10" key="4">
    <citation type="submission" date="2025-09" db="UniProtKB">
        <authorList>
            <consortium name="Ensembl"/>
        </authorList>
    </citation>
    <scope>IDENTIFICATION</scope>
</reference>
<feature type="transmembrane region" description="Helical" evidence="9">
    <location>
        <begin position="47"/>
        <end position="75"/>
    </location>
</feature>
<dbReference type="PIRSF" id="PIRSF006060">
    <property type="entry name" value="AA_transporter"/>
    <property type="match status" value="1"/>
</dbReference>
<dbReference type="Ensembl" id="ENSCINT00000012602.2">
    <property type="protein sequence ID" value="ENSCINP00000012602.2"/>
    <property type="gene ID" value="ENSCING00000006112.2"/>
</dbReference>
<name>F6WDV1_CIOIN</name>
<protein>
    <recommendedName>
        <fullName evidence="12">Amino acid permease/ SLC12A domain-containing protein</fullName>
    </recommendedName>
</protein>
<keyword evidence="3" id="KW-0813">Transport</keyword>
<reference evidence="10" key="2">
    <citation type="journal article" date="2008" name="Genome Biol.">
        <title>Improved genome assembly and evidence-based global gene model set for the chordate Ciona intestinalis: new insight into intron and operon populations.</title>
        <authorList>
            <person name="Satou Y."/>
            <person name="Mineta K."/>
            <person name="Ogasawara M."/>
            <person name="Sasakura Y."/>
            <person name="Shoguchi E."/>
            <person name="Ueno K."/>
            <person name="Yamada L."/>
            <person name="Matsumoto J."/>
            <person name="Wasserscheid J."/>
            <person name="Dewar K."/>
            <person name="Wiley G.B."/>
            <person name="Macmil S.L."/>
            <person name="Roe B.A."/>
            <person name="Zeller R.W."/>
            <person name="Hastings K.E."/>
            <person name="Lemaire P."/>
            <person name="Lindquist E."/>
            <person name="Endo T."/>
            <person name="Hotta K."/>
            <person name="Inaba K."/>
        </authorList>
    </citation>
    <scope>NUCLEOTIDE SEQUENCE [LARGE SCALE GENOMIC DNA]</scope>
    <source>
        <strain evidence="10">wild type</strain>
    </source>
</reference>
<dbReference type="InterPro" id="IPR050598">
    <property type="entry name" value="AminoAcid_Transporter"/>
</dbReference>
<feature type="transmembrane region" description="Helical" evidence="9">
    <location>
        <begin position="14"/>
        <end position="35"/>
    </location>
</feature>